<dbReference type="GO" id="GO:0005886">
    <property type="term" value="C:plasma membrane"/>
    <property type="evidence" value="ECO:0007669"/>
    <property type="project" value="UniProtKB-SubCell"/>
</dbReference>
<evidence type="ECO:0000256" key="1">
    <source>
        <dbReference type="ARBA" id="ARBA00004651"/>
    </source>
</evidence>
<keyword evidence="2" id="KW-1003">Cell membrane</keyword>
<evidence type="ECO:0000256" key="3">
    <source>
        <dbReference type="ARBA" id="ARBA00022692"/>
    </source>
</evidence>
<name>A0A6I3Q4X0_9FIRM</name>
<proteinExistence type="inferred from homology"/>
<dbReference type="GO" id="GO:0022857">
    <property type="term" value="F:transmembrane transporter activity"/>
    <property type="evidence" value="ECO:0007669"/>
    <property type="project" value="InterPro"/>
</dbReference>
<keyword evidence="4" id="KW-1133">Transmembrane helix</keyword>
<dbReference type="Proteomes" id="UP000449193">
    <property type="component" value="Unassembled WGS sequence"/>
</dbReference>
<dbReference type="Pfam" id="PF06738">
    <property type="entry name" value="ThrE"/>
    <property type="match status" value="1"/>
</dbReference>
<keyword evidence="3" id="KW-0812">Transmembrane</keyword>
<dbReference type="InterPro" id="IPR050539">
    <property type="entry name" value="ThrE_Dicarb/AminoAcid_Exp"/>
</dbReference>
<comment type="subcellular location">
    <subcellularLocation>
        <location evidence="1">Cell membrane</location>
        <topology evidence="1">Multi-pass membrane protein</topology>
    </subcellularLocation>
</comment>
<dbReference type="PANTHER" id="PTHR34390:SF2">
    <property type="entry name" value="SUCCINATE TRANSPORTER SUBUNIT YJJP-RELATED"/>
    <property type="match status" value="1"/>
</dbReference>
<comment type="similarity">
    <text evidence="6">Belongs to the ThrE exporter (TC 2.A.79) family.</text>
</comment>
<dbReference type="PANTHER" id="PTHR34390">
    <property type="entry name" value="UPF0442 PROTEIN YJJB-RELATED"/>
    <property type="match status" value="1"/>
</dbReference>
<evidence type="ECO:0000259" key="7">
    <source>
        <dbReference type="Pfam" id="PF06738"/>
    </source>
</evidence>
<sequence length="382" mass="39114">MGVCAPLPGGGRAVGYRAHARAAGPCCDGLQKAAGHQRAGRRCGAGAPVFAVQRLERRKAGEPCAPAGAVRAAHAGPGVQGREGQGEAGFQHTVSAAGLPHHHAQPEGIFHHQYGGGALMEGQRRILDLCVDAGETLLANGAEIYRVQQTMEIIARSYGARSFHVYVLTNGLFASMEDGGAVQSAAVRSTPRVEMNLGRISAVNALSREIVAGRVPLEEAFARLAQIRATRGLPGWLMVSASAFSAACFCYLFGGSAVDAFTALAPGFAVGMFTRALTRVRTPLNKLVSNMLSAGVVALVSLACVQALGLAGVACSLDKVIIGGIIPLVPGVALTNGIRDVANCDYLSGTIRAIDAVLIAAGIALGVGLVLKGAALLPGVTI</sequence>
<reference evidence="8 9" key="1">
    <citation type="journal article" date="2019" name="Nat. Med.">
        <title>A library of human gut bacterial isolates paired with longitudinal multiomics data enables mechanistic microbiome research.</title>
        <authorList>
            <person name="Poyet M."/>
            <person name="Groussin M."/>
            <person name="Gibbons S.M."/>
            <person name="Avila-Pacheco J."/>
            <person name="Jiang X."/>
            <person name="Kearney S.M."/>
            <person name="Perrotta A.R."/>
            <person name="Berdy B."/>
            <person name="Zhao S."/>
            <person name="Lieberman T.D."/>
            <person name="Swanson P.K."/>
            <person name="Smith M."/>
            <person name="Roesemann S."/>
            <person name="Alexander J.E."/>
            <person name="Rich S.A."/>
            <person name="Livny J."/>
            <person name="Vlamakis H."/>
            <person name="Clish C."/>
            <person name="Bullock K."/>
            <person name="Deik A."/>
            <person name="Scott J."/>
            <person name="Pierce K.A."/>
            <person name="Xavier R.J."/>
            <person name="Alm E.J."/>
        </authorList>
    </citation>
    <scope>NUCLEOTIDE SEQUENCE [LARGE SCALE GENOMIC DNA]</scope>
    <source>
        <strain evidence="8 9">BIOML-A7</strain>
    </source>
</reference>
<accession>A0A6I3Q4X0</accession>
<evidence type="ECO:0000256" key="4">
    <source>
        <dbReference type="ARBA" id="ARBA00022989"/>
    </source>
</evidence>
<organism evidence="8 9">
    <name type="scientific">Ruthenibacterium lactatiformans</name>
    <dbReference type="NCBI Taxonomy" id="1550024"/>
    <lineage>
        <taxon>Bacteria</taxon>
        <taxon>Bacillati</taxon>
        <taxon>Bacillota</taxon>
        <taxon>Clostridia</taxon>
        <taxon>Eubacteriales</taxon>
        <taxon>Oscillospiraceae</taxon>
        <taxon>Ruthenibacterium</taxon>
    </lineage>
</organism>
<evidence type="ECO:0000256" key="5">
    <source>
        <dbReference type="ARBA" id="ARBA00023136"/>
    </source>
</evidence>
<keyword evidence="5" id="KW-0472">Membrane</keyword>
<dbReference type="EMBL" id="WMZR01000001">
    <property type="protein sequence ID" value="MTS49963.1"/>
    <property type="molecule type" value="Genomic_DNA"/>
</dbReference>
<dbReference type="AlphaFoldDB" id="A0A6I3Q4X0"/>
<evidence type="ECO:0000256" key="2">
    <source>
        <dbReference type="ARBA" id="ARBA00022475"/>
    </source>
</evidence>
<dbReference type="GO" id="GO:0015744">
    <property type="term" value="P:succinate transport"/>
    <property type="evidence" value="ECO:0007669"/>
    <property type="project" value="TreeGrafter"/>
</dbReference>
<evidence type="ECO:0000256" key="6">
    <source>
        <dbReference type="ARBA" id="ARBA00034125"/>
    </source>
</evidence>
<comment type="caution">
    <text evidence="8">The sequence shown here is derived from an EMBL/GenBank/DDBJ whole genome shotgun (WGS) entry which is preliminary data.</text>
</comment>
<feature type="domain" description="Threonine/serine exporter-like N-terminal" evidence="7">
    <location>
        <begin position="128"/>
        <end position="372"/>
    </location>
</feature>
<evidence type="ECO:0000313" key="8">
    <source>
        <dbReference type="EMBL" id="MTS49963.1"/>
    </source>
</evidence>
<gene>
    <name evidence="8" type="ORF">GMD52_00210</name>
</gene>
<evidence type="ECO:0000313" key="9">
    <source>
        <dbReference type="Proteomes" id="UP000449193"/>
    </source>
</evidence>
<dbReference type="InterPro" id="IPR010619">
    <property type="entry name" value="ThrE-like_N"/>
</dbReference>
<protein>
    <recommendedName>
        <fullName evidence="7">Threonine/serine exporter-like N-terminal domain-containing protein</fullName>
    </recommendedName>
</protein>